<sequence>MKAPAQRVFKTSWFSKAAKKAGIDDSELCDAAKELMQGQGDDLGGGVWKKRLDKNKHRSIILNKVGKRWIFTFLFAKKDRDNISDKELVAFKKLSKNYAEASAQNIAELVKDGELLEICHDC</sequence>
<dbReference type="PIRSF" id="PIRSF018634">
    <property type="entry name" value="UCP018634"/>
    <property type="match status" value="1"/>
</dbReference>
<comment type="caution">
    <text evidence="1">The sequence shown here is derived from an EMBL/GenBank/DDBJ whole genome shotgun (WGS) entry which is preliminary data.</text>
</comment>
<proteinExistence type="predicted"/>
<dbReference type="InterPro" id="IPR009387">
    <property type="entry name" value="HigB-2"/>
</dbReference>
<dbReference type="EMBL" id="CAJZAF010000035">
    <property type="protein sequence ID" value="CAG9183742.1"/>
    <property type="molecule type" value="Genomic_DNA"/>
</dbReference>
<reference evidence="1 2" key="1">
    <citation type="submission" date="2021-08" db="EMBL/GenBank/DDBJ databases">
        <authorList>
            <person name="Peeters C."/>
        </authorList>
    </citation>
    <scope>NUCLEOTIDE SEQUENCE [LARGE SCALE GENOMIC DNA]</scope>
    <source>
        <strain evidence="1 2">LMG 23994</strain>
    </source>
</reference>
<keyword evidence="2" id="KW-1185">Reference proteome</keyword>
<organism evidence="1 2">
    <name type="scientific">Cupriavidus pinatubonensis</name>
    <dbReference type="NCBI Taxonomy" id="248026"/>
    <lineage>
        <taxon>Bacteria</taxon>
        <taxon>Pseudomonadati</taxon>
        <taxon>Pseudomonadota</taxon>
        <taxon>Betaproteobacteria</taxon>
        <taxon>Burkholderiales</taxon>
        <taxon>Burkholderiaceae</taxon>
        <taxon>Cupriavidus</taxon>
    </lineage>
</organism>
<dbReference type="RefSeq" id="WP_224007845.1">
    <property type="nucleotide sequence ID" value="NZ_CAJZAF010000035.1"/>
</dbReference>
<evidence type="ECO:0000313" key="2">
    <source>
        <dbReference type="Proteomes" id="UP000701702"/>
    </source>
</evidence>
<gene>
    <name evidence="1" type="ORF">LMG23994_05236</name>
</gene>
<evidence type="ECO:0008006" key="3">
    <source>
        <dbReference type="Google" id="ProtNLM"/>
    </source>
</evidence>
<dbReference type="Proteomes" id="UP000701702">
    <property type="component" value="Unassembled WGS sequence"/>
</dbReference>
<accession>A0ABM8XTQ3</accession>
<name>A0ABM8XTQ3_9BURK</name>
<protein>
    <recommendedName>
        <fullName evidence="3">Addiction module toxin RelE</fullName>
    </recommendedName>
</protein>
<evidence type="ECO:0000313" key="1">
    <source>
        <dbReference type="EMBL" id="CAG9183742.1"/>
    </source>
</evidence>
<dbReference type="Pfam" id="PF06296">
    <property type="entry name" value="RelE"/>
    <property type="match status" value="1"/>
</dbReference>